<dbReference type="SUPFAM" id="SSF46919">
    <property type="entry name" value="N-terminal Zn binding domain of HIV integrase"/>
    <property type="match status" value="1"/>
</dbReference>
<accession>A0A7L3BVZ3</accession>
<dbReference type="PANTHER" id="PTHR41694">
    <property type="entry name" value="ENDOGENOUS RETROVIRUS GROUP K MEMBER POL PROTEIN"/>
    <property type="match status" value="1"/>
</dbReference>
<comment type="caution">
    <text evidence="12">The sequence shown here is derived from an EMBL/GenBank/DDBJ whole genome shotgun (WGS) entry which is preliminary data.</text>
</comment>
<dbReference type="SUPFAM" id="SSF53098">
    <property type="entry name" value="Ribonuclease H-like"/>
    <property type="match status" value="1"/>
</dbReference>
<protein>
    <recommendedName>
        <fullName evidence="1">RNA-directed DNA polymerase</fullName>
        <ecNumber evidence="1">2.7.7.49</ecNumber>
    </recommendedName>
</protein>
<dbReference type="GO" id="GO:0015074">
    <property type="term" value="P:DNA integration"/>
    <property type="evidence" value="ECO:0007669"/>
    <property type="project" value="InterPro"/>
</dbReference>
<feature type="non-terminal residue" evidence="12">
    <location>
        <position position="1"/>
    </location>
</feature>
<reference evidence="12 13" key="1">
    <citation type="submission" date="2019-09" db="EMBL/GenBank/DDBJ databases">
        <title>Bird 10,000 Genomes (B10K) Project - Family phase.</title>
        <authorList>
            <person name="Zhang G."/>
        </authorList>
    </citation>
    <scope>NUCLEOTIDE SEQUENCE [LARGE SCALE GENOMIC DNA]</scope>
    <source>
        <strain evidence="12">B10K-DU-012-45</strain>
    </source>
</reference>
<dbReference type="GO" id="GO:0004519">
    <property type="term" value="F:endonuclease activity"/>
    <property type="evidence" value="ECO:0007669"/>
    <property type="project" value="UniProtKB-KW"/>
</dbReference>
<evidence type="ECO:0000313" key="13">
    <source>
        <dbReference type="Proteomes" id="UP000555367"/>
    </source>
</evidence>
<dbReference type="Gene3D" id="1.10.10.200">
    <property type="match status" value="1"/>
</dbReference>
<evidence type="ECO:0000256" key="6">
    <source>
        <dbReference type="ARBA" id="ARBA00022759"/>
    </source>
</evidence>
<evidence type="ECO:0000256" key="4">
    <source>
        <dbReference type="ARBA" id="ARBA00022722"/>
    </source>
</evidence>
<name>A0A7L3BVZ3_PELUR</name>
<dbReference type="Gene3D" id="3.30.420.10">
    <property type="entry name" value="Ribonuclease H-like superfamily/Ribonuclease H"/>
    <property type="match status" value="1"/>
</dbReference>
<evidence type="ECO:0000256" key="7">
    <source>
        <dbReference type="ARBA" id="ARBA00022801"/>
    </source>
</evidence>
<dbReference type="InterPro" id="IPR003308">
    <property type="entry name" value="Integrase_Zn-bd_dom_N"/>
</dbReference>
<feature type="domain" description="Integrase-type" evidence="10">
    <location>
        <begin position="19"/>
        <end position="60"/>
    </location>
</feature>
<dbReference type="GO" id="GO:0003964">
    <property type="term" value="F:RNA-directed DNA polymerase activity"/>
    <property type="evidence" value="ECO:0007669"/>
    <property type="project" value="UniProtKB-KW"/>
</dbReference>
<feature type="domain" description="Integrase catalytic" evidence="11">
    <location>
        <begin position="68"/>
        <end position="113"/>
    </location>
</feature>
<feature type="non-terminal residue" evidence="12">
    <location>
        <position position="113"/>
    </location>
</feature>
<proteinExistence type="predicted"/>
<organism evidence="12 13">
    <name type="scientific">Pelecanoides urinatrix</name>
    <name type="common">Common diving petrel</name>
    <name type="synonym">Procellaria urinatrix</name>
    <dbReference type="NCBI Taxonomy" id="37079"/>
    <lineage>
        <taxon>Eukaryota</taxon>
        <taxon>Metazoa</taxon>
        <taxon>Chordata</taxon>
        <taxon>Craniata</taxon>
        <taxon>Vertebrata</taxon>
        <taxon>Euteleostomi</taxon>
        <taxon>Archelosauria</taxon>
        <taxon>Archosauria</taxon>
        <taxon>Dinosauria</taxon>
        <taxon>Saurischia</taxon>
        <taxon>Theropoda</taxon>
        <taxon>Coelurosauria</taxon>
        <taxon>Aves</taxon>
        <taxon>Neognathae</taxon>
        <taxon>Neoaves</taxon>
        <taxon>Aequornithes</taxon>
        <taxon>Procellariiformes</taxon>
        <taxon>Procellariidae</taxon>
        <taxon>Pelecanoides</taxon>
    </lineage>
</organism>
<dbReference type="GO" id="GO:0035613">
    <property type="term" value="F:RNA stem-loop binding"/>
    <property type="evidence" value="ECO:0007669"/>
    <property type="project" value="TreeGrafter"/>
</dbReference>
<evidence type="ECO:0000259" key="11">
    <source>
        <dbReference type="PROSITE" id="PS50994"/>
    </source>
</evidence>
<keyword evidence="4" id="KW-0540">Nuclease</keyword>
<evidence type="ECO:0000256" key="1">
    <source>
        <dbReference type="ARBA" id="ARBA00012493"/>
    </source>
</evidence>
<keyword evidence="5" id="KW-0479">Metal-binding</keyword>
<dbReference type="Pfam" id="PF00665">
    <property type="entry name" value="rve"/>
    <property type="match status" value="1"/>
</dbReference>
<evidence type="ECO:0000256" key="9">
    <source>
        <dbReference type="PROSITE-ProRule" id="PRU00450"/>
    </source>
</evidence>
<dbReference type="EC" id="2.7.7.49" evidence="1"/>
<evidence type="ECO:0000259" key="10">
    <source>
        <dbReference type="PROSITE" id="PS50876"/>
    </source>
</evidence>
<dbReference type="PANTHER" id="PTHR41694:SF3">
    <property type="entry name" value="RNA-DIRECTED DNA POLYMERASE-RELATED"/>
    <property type="match status" value="1"/>
</dbReference>
<dbReference type="InterPro" id="IPR012337">
    <property type="entry name" value="RNaseH-like_sf"/>
</dbReference>
<evidence type="ECO:0000256" key="2">
    <source>
        <dbReference type="ARBA" id="ARBA00022679"/>
    </source>
</evidence>
<dbReference type="Pfam" id="PF02022">
    <property type="entry name" value="Integrase_Zn"/>
    <property type="match status" value="1"/>
</dbReference>
<evidence type="ECO:0000256" key="3">
    <source>
        <dbReference type="ARBA" id="ARBA00022695"/>
    </source>
</evidence>
<keyword evidence="2" id="KW-0808">Transferase</keyword>
<keyword evidence="8" id="KW-0695">RNA-directed DNA polymerase</keyword>
<sequence>LGEGNARADSLVLFQTNVDSLQAARASHHMFHQNAKTLRRQFHLSWSDAQGIVKSCDQCSNHSGPVSLGVNPRGLAATELWQMDVTHIAEFGRHKYVHVTIDTFSHMIWATAQ</sequence>
<keyword evidence="9" id="KW-0863">Zinc-finger</keyword>
<keyword evidence="9" id="KW-0862">Zinc</keyword>
<dbReference type="GO" id="GO:0008270">
    <property type="term" value="F:zinc ion binding"/>
    <property type="evidence" value="ECO:0007669"/>
    <property type="project" value="UniProtKB-KW"/>
</dbReference>
<keyword evidence="6" id="KW-0255">Endonuclease</keyword>
<dbReference type="PROSITE" id="PS50876">
    <property type="entry name" value="ZF_INTEGRASE"/>
    <property type="match status" value="1"/>
</dbReference>
<dbReference type="GO" id="GO:0016787">
    <property type="term" value="F:hydrolase activity"/>
    <property type="evidence" value="ECO:0007669"/>
    <property type="project" value="UniProtKB-KW"/>
</dbReference>
<keyword evidence="13" id="KW-1185">Reference proteome</keyword>
<dbReference type="EMBL" id="VZTQ01005688">
    <property type="protein sequence ID" value="NXT35777.1"/>
    <property type="molecule type" value="Genomic_DNA"/>
</dbReference>
<evidence type="ECO:0000256" key="8">
    <source>
        <dbReference type="ARBA" id="ARBA00022918"/>
    </source>
</evidence>
<dbReference type="InterPro" id="IPR001584">
    <property type="entry name" value="Integrase_cat-core"/>
</dbReference>
<dbReference type="PROSITE" id="PS50994">
    <property type="entry name" value="INTEGRASE"/>
    <property type="match status" value="1"/>
</dbReference>
<dbReference type="Proteomes" id="UP000555367">
    <property type="component" value="Unassembled WGS sequence"/>
</dbReference>
<dbReference type="InterPro" id="IPR036397">
    <property type="entry name" value="RNaseH_sf"/>
</dbReference>
<evidence type="ECO:0000256" key="5">
    <source>
        <dbReference type="ARBA" id="ARBA00022723"/>
    </source>
</evidence>
<keyword evidence="7" id="KW-0378">Hydrolase</keyword>
<dbReference type="InterPro" id="IPR017856">
    <property type="entry name" value="Integrase-like_N"/>
</dbReference>
<dbReference type="AlphaFoldDB" id="A0A7L3BVZ3"/>
<evidence type="ECO:0000313" key="12">
    <source>
        <dbReference type="EMBL" id="NXT35777.1"/>
    </source>
</evidence>
<keyword evidence="3" id="KW-0548">Nucleotidyltransferase</keyword>
<dbReference type="OrthoDB" id="9386368at2759"/>
<gene>
    <name evidence="12" type="primary">Ervk10_1</name>
    <name evidence="12" type="ORF">PELURI_R16455</name>
</gene>